<accession>A0A164SLL8</accession>
<evidence type="ECO:0000256" key="6">
    <source>
        <dbReference type="ARBA" id="ARBA00022892"/>
    </source>
</evidence>
<evidence type="ECO:0000256" key="9">
    <source>
        <dbReference type="ARBA" id="ARBA00023136"/>
    </source>
</evidence>
<dbReference type="EMBL" id="LNRQ01000007">
    <property type="protein sequence ID" value="KZM86296.1"/>
    <property type="molecule type" value="Genomic_DNA"/>
</dbReference>
<evidence type="ECO:0000256" key="7">
    <source>
        <dbReference type="ARBA" id="ARBA00022927"/>
    </source>
</evidence>
<name>A0A164SLL8_DAUCS</name>
<evidence type="ECO:0000256" key="5">
    <source>
        <dbReference type="ARBA" id="ARBA00022824"/>
    </source>
</evidence>
<evidence type="ECO:0000256" key="3">
    <source>
        <dbReference type="ARBA" id="ARBA00022448"/>
    </source>
</evidence>
<comment type="caution">
    <text evidence="11">The sequence shown here is derived from an EMBL/GenBank/DDBJ whole genome shotgun (WGS) entry which is preliminary data.</text>
</comment>
<keyword evidence="9" id="KW-0472">Membrane</keyword>
<dbReference type="GO" id="GO:0005789">
    <property type="term" value="C:endoplasmic reticulum membrane"/>
    <property type="evidence" value="ECO:0007669"/>
    <property type="project" value="UniProtKB-SubCell"/>
</dbReference>
<evidence type="ECO:0000256" key="8">
    <source>
        <dbReference type="ARBA" id="ARBA00022989"/>
    </source>
</evidence>
<keyword evidence="3" id="KW-0813">Transport</keyword>
<keyword evidence="7" id="KW-0653">Protein transport</keyword>
<keyword evidence="6" id="KW-0931">ER-Golgi transport</keyword>
<evidence type="ECO:0000256" key="10">
    <source>
        <dbReference type="SAM" id="MobiDB-lite"/>
    </source>
</evidence>
<evidence type="ECO:0000256" key="1">
    <source>
        <dbReference type="ARBA" id="ARBA00004163"/>
    </source>
</evidence>
<reference evidence="11" key="1">
    <citation type="journal article" date="2016" name="Nat. Genet.">
        <title>A high-quality carrot genome assembly provides new insights into carotenoid accumulation and asterid genome evolution.</title>
        <authorList>
            <person name="Iorizzo M."/>
            <person name="Ellison S."/>
            <person name="Senalik D."/>
            <person name="Zeng P."/>
            <person name="Satapoomin P."/>
            <person name="Huang J."/>
            <person name="Bowman M."/>
            <person name="Iovene M."/>
            <person name="Sanseverino W."/>
            <person name="Cavagnaro P."/>
            <person name="Yildiz M."/>
            <person name="Macko-Podgorni A."/>
            <person name="Moranska E."/>
            <person name="Grzebelus E."/>
            <person name="Grzebelus D."/>
            <person name="Ashrafi H."/>
            <person name="Zheng Z."/>
            <person name="Cheng S."/>
            <person name="Spooner D."/>
            <person name="Van Deynze A."/>
            <person name="Simon P."/>
        </authorList>
    </citation>
    <scope>NUCLEOTIDE SEQUENCE [LARGE SCALE GENOMIC DNA]</scope>
    <source>
        <tissue evidence="11">Leaf</tissue>
    </source>
</reference>
<comment type="subcellular location">
    <subcellularLocation>
        <location evidence="1">Endoplasmic reticulum membrane</location>
        <topology evidence="1">Single-pass type IV membrane protein</topology>
    </subcellularLocation>
</comment>
<sequence length="234" mass="26573">MQFADLDCWSLGHFMLCPEIKRLTLPLVFMPRLIPEATMRNLTARTQNLMMSQLKLNLIGYIYKIIFDFCFSVDMLFGVFCECAELNPDPIESEGEQEHNWIFSAEQMVTDSAEVDDSEWNDVLAPTSSIGYSNGDNVLAHTVLQSVIEISQEPIVETSIHKSSPKTKSDGKHILDSQGLRRRSSSFKERSHDNVVTDQKVPVKLDTAAQTHIATHRKLQEDLTDDMVVLARRE</sequence>
<feature type="compositionally biased region" description="Basic and acidic residues" evidence="10">
    <location>
        <begin position="186"/>
        <end position="195"/>
    </location>
</feature>
<evidence type="ECO:0000256" key="2">
    <source>
        <dbReference type="ARBA" id="ARBA00007891"/>
    </source>
</evidence>
<dbReference type="GO" id="GO:0006890">
    <property type="term" value="P:retrograde vesicle-mediated transport, Golgi to endoplasmic reticulum"/>
    <property type="evidence" value="ECO:0007669"/>
    <property type="project" value="TreeGrafter"/>
</dbReference>
<proteinExistence type="inferred from homology"/>
<gene>
    <name evidence="11" type="ORF">DCAR_023430</name>
</gene>
<keyword evidence="8" id="KW-1133">Transmembrane helix</keyword>
<keyword evidence="4" id="KW-0812">Transmembrane</keyword>
<keyword evidence="5" id="KW-0256">Endoplasmic reticulum</keyword>
<protein>
    <submittedName>
        <fullName evidence="11">Uncharacterized protein</fullName>
    </submittedName>
</protein>
<dbReference type="GO" id="GO:0015031">
    <property type="term" value="P:protein transport"/>
    <property type="evidence" value="ECO:0007669"/>
    <property type="project" value="UniProtKB-KW"/>
</dbReference>
<dbReference type="Gramene" id="KZM86296">
    <property type="protein sequence ID" value="KZM86296"/>
    <property type="gene ID" value="DCAR_023430"/>
</dbReference>
<dbReference type="PANTHER" id="PTHR13050:SF7">
    <property type="entry name" value="VESICLE TRANSPORT PROTEIN USE1"/>
    <property type="match status" value="1"/>
</dbReference>
<dbReference type="STRING" id="79200.A0A164SLL8"/>
<dbReference type="GO" id="GO:0005484">
    <property type="term" value="F:SNAP receptor activity"/>
    <property type="evidence" value="ECO:0007669"/>
    <property type="project" value="TreeGrafter"/>
</dbReference>
<evidence type="ECO:0000256" key="4">
    <source>
        <dbReference type="ARBA" id="ARBA00022692"/>
    </source>
</evidence>
<dbReference type="AlphaFoldDB" id="A0A164SLL8"/>
<evidence type="ECO:0000313" key="11">
    <source>
        <dbReference type="EMBL" id="KZM86296.1"/>
    </source>
</evidence>
<organism evidence="11">
    <name type="scientific">Daucus carota subsp. sativus</name>
    <name type="common">Carrot</name>
    <dbReference type="NCBI Taxonomy" id="79200"/>
    <lineage>
        <taxon>Eukaryota</taxon>
        <taxon>Viridiplantae</taxon>
        <taxon>Streptophyta</taxon>
        <taxon>Embryophyta</taxon>
        <taxon>Tracheophyta</taxon>
        <taxon>Spermatophyta</taxon>
        <taxon>Magnoliopsida</taxon>
        <taxon>eudicotyledons</taxon>
        <taxon>Gunneridae</taxon>
        <taxon>Pentapetalae</taxon>
        <taxon>asterids</taxon>
        <taxon>campanulids</taxon>
        <taxon>Apiales</taxon>
        <taxon>Apiaceae</taxon>
        <taxon>Apioideae</taxon>
        <taxon>Scandiceae</taxon>
        <taxon>Daucinae</taxon>
        <taxon>Daucus</taxon>
        <taxon>Daucus sect. Daucus</taxon>
    </lineage>
</organism>
<comment type="similarity">
    <text evidence="2">Belongs to the USE1 family.</text>
</comment>
<dbReference type="InterPro" id="IPR019150">
    <property type="entry name" value="Vesicle_transport_protein_Use1"/>
</dbReference>
<dbReference type="PANTHER" id="PTHR13050">
    <property type="entry name" value="USE1-LIKE PROTEIN"/>
    <property type="match status" value="1"/>
</dbReference>
<feature type="region of interest" description="Disordered" evidence="10">
    <location>
        <begin position="158"/>
        <end position="195"/>
    </location>
</feature>
<dbReference type="GO" id="GO:0031201">
    <property type="term" value="C:SNARE complex"/>
    <property type="evidence" value="ECO:0007669"/>
    <property type="project" value="TreeGrafter"/>
</dbReference>